<protein>
    <submittedName>
        <fullName evidence="2">Alpha/beta hydrolase fold domain-containing protein</fullName>
    </submittedName>
</protein>
<gene>
    <name evidence="2" type="ordered locus">S70_19000</name>
</gene>
<dbReference type="EMBL" id="CP003488">
    <property type="protein sequence ID" value="AFH95597.1"/>
    <property type="molecule type" value="Genomic_DNA"/>
</dbReference>
<evidence type="ECO:0000313" key="3">
    <source>
        <dbReference type="Proteomes" id="UP000005012"/>
    </source>
</evidence>
<proteinExistence type="predicted"/>
<dbReference type="PRINTS" id="PR00111">
    <property type="entry name" value="ABHYDROLASE"/>
</dbReference>
<dbReference type="SUPFAM" id="SSF53474">
    <property type="entry name" value="alpha/beta-Hydrolases"/>
    <property type="match status" value="1"/>
</dbReference>
<name>A0A140ST09_PROSM</name>
<dbReference type="GeneID" id="93519675"/>
<dbReference type="PANTHER" id="PTHR43798">
    <property type="entry name" value="MONOACYLGLYCEROL LIPASE"/>
    <property type="match status" value="1"/>
</dbReference>
<dbReference type="RefSeq" id="WP_004918949.1">
    <property type="nucleotide sequence ID" value="NC_017731.1"/>
</dbReference>
<dbReference type="AlphaFoldDB" id="A0A140ST09"/>
<organism evidence="2 3">
    <name type="scientific">Providencia stuartii (strain MRSN 2154)</name>
    <dbReference type="NCBI Taxonomy" id="1157951"/>
    <lineage>
        <taxon>Bacteria</taxon>
        <taxon>Pseudomonadati</taxon>
        <taxon>Pseudomonadota</taxon>
        <taxon>Gammaproteobacteria</taxon>
        <taxon>Enterobacterales</taxon>
        <taxon>Morganellaceae</taxon>
        <taxon>Providencia</taxon>
    </lineage>
</organism>
<dbReference type="Gene3D" id="3.40.50.1820">
    <property type="entry name" value="alpha/beta hydrolase"/>
    <property type="match status" value="1"/>
</dbReference>
<dbReference type="InterPro" id="IPR000073">
    <property type="entry name" value="AB_hydrolase_1"/>
</dbReference>
<dbReference type="PANTHER" id="PTHR43798:SF33">
    <property type="entry name" value="HYDROLASE, PUTATIVE (AFU_ORTHOLOGUE AFUA_2G14860)-RELATED"/>
    <property type="match status" value="1"/>
</dbReference>
<reference evidence="3" key="2">
    <citation type="submission" date="2012-04" db="EMBL/GenBank/DDBJ databases">
        <title>Complete genome sequence of Providencia stuartii clinical isolate MRSN 2154.</title>
        <authorList>
            <person name="Clifford R.J."/>
            <person name="Hang J."/>
            <person name="Riley M.C."/>
            <person name="Onmus-Leone F."/>
            <person name="Kuschner R.A."/>
            <person name="Lesho E.P."/>
            <person name="Waterman P.E."/>
        </authorList>
    </citation>
    <scope>NUCLEOTIDE SEQUENCE [LARGE SCALE GENOMIC DNA]</scope>
    <source>
        <strain evidence="3">MRSN 2154</strain>
    </source>
</reference>
<dbReference type="Proteomes" id="UP000005012">
    <property type="component" value="Chromosome"/>
</dbReference>
<dbReference type="GO" id="GO:0016787">
    <property type="term" value="F:hydrolase activity"/>
    <property type="evidence" value="ECO:0007669"/>
    <property type="project" value="UniProtKB-KW"/>
</dbReference>
<accession>A0A140ST09</accession>
<dbReference type="Pfam" id="PF00561">
    <property type="entry name" value="Abhydrolase_1"/>
    <property type="match status" value="1"/>
</dbReference>
<dbReference type="GO" id="GO:0016020">
    <property type="term" value="C:membrane"/>
    <property type="evidence" value="ECO:0007669"/>
    <property type="project" value="TreeGrafter"/>
</dbReference>
<dbReference type="OrthoDB" id="9780765at2"/>
<sequence>MKLPIEHLPTIQTAEFGSYHLNWREAGNGETVILLHGISSGSASWIYQLTDSSLTQQYRLLAWDAPGYLNSRALTTDTPTANDYAEALAAFIDGLDLPQVVLVGHSLGAIMACAFAAKYPQKIKGLFLANPAQGYATKHKTEQRQVYEQRREIVFNSGIEYYAQHRAAALLSPSASEPQIDWVRQTMRKLNPRGFLAAAWMLAHDDISRYLNLYSGPVQMVVGLDDTITPPEKVHMLAQQHSCPLTYIERAGHASYLDASQPFNHYLKQFLATYAVVEV</sequence>
<dbReference type="InterPro" id="IPR050266">
    <property type="entry name" value="AB_hydrolase_sf"/>
</dbReference>
<evidence type="ECO:0000259" key="1">
    <source>
        <dbReference type="Pfam" id="PF00561"/>
    </source>
</evidence>
<dbReference type="KEGG" id="psi:S70_19000"/>
<dbReference type="InterPro" id="IPR029058">
    <property type="entry name" value="AB_hydrolase_fold"/>
</dbReference>
<keyword evidence="2" id="KW-0378">Hydrolase</keyword>
<reference evidence="2 3" key="1">
    <citation type="journal article" date="2012" name="J. Bacteriol.">
        <title>Complete Genome Sequence of Providencia stuartii Clinical Isolate MRSN 2154.</title>
        <authorList>
            <person name="Clifford R.J."/>
            <person name="Hang J."/>
            <person name="Riley M.C."/>
            <person name="Onmus-Leone F."/>
            <person name="Kuschner R.A."/>
            <person name="Lesho E.P."/>
            <person name="Waterman P.E."/>
        </authorList>
    </citation>
    <scope>NUCLEOTIDE SEQUENCE [LARGE SCALE GENOMIC DNA]</scope>
    <source>
        <strain evidence="2 3">MRSN 2154</strain>
    </source>
</reference>
<evidence type="ECO:0000313" key="2">
    <source>
        <dbReference type="EMBL" id="AFH95597.1"/>
    </source>
</evidence>
<dbReference type="PATRIC" id="fig|1157951.4.peg.3817"/>
<feature type="domain" description="AB hydrolase-1" evidence="1">
    <location>
        <begin position="31"/>
        <end position="258"/>
    </location>
</feature>
<dbReference type="HOGENOM" id="CLU_020336_50_2_6"/>